<dbReference type="InterPro" id="IPR009663">
    <property type="entry name" value="PAP_PilO"/>
</dbReference>
<feature type="transmembrane region" description="Helical" evidence="1">
    <location>
        <begin position="195"/>
        <end position="213"/>
    </location>
</feature>
<dbReference type="Proteomes" id="UP000038204">
    <property type="component" value="Unassembled WGS sequence"/>
</dbReference>
<gene>
    <name evidence="2" type="ORF">ERS008667_03320</name>
</gene>
<name>A0A0T9R2K4_9GAMM</name>
<evidence type="ECO:0000313" key="2">
    <source>
        <dbReference type="EMBL" id="CNI41415.1"/>
    </source>
</evidence>
<dbReference type="EMBL" id="CQBK01000028">
    <property type="protein sequence ID" value="CNI41415.1"/>
    <property type="molecule type" value="Genomic_DNA"/>
</dbReference>
<accession>A0A0T9R2K4</accession>
<keyword evidence="1" id="KW-0472">Membrane</keyword>
<proteinExistence type="predicted"/>
<keyword evidence="1" id="KW-0812">Transmembrane</keyword>
<dbReference type="Pfam" id="PF06864">
    <property type="entry name" value="PAP_PilO"/>
    <property type="match status" value="1"/>
</dbReference>
<organism evidence="2 3">
    <name type="scientific">Yersinia similis</name>
    <dbReference type="NCBI Taxonomy" id="367190"/>
    <lineage>
        <taxon>Bacteria</taxon>
        <taxon>Pseudomonadati</taxon>
        <taxon>Pseudomonadota</taxon>
        <taxon>Gammaproteobacteria</taxon>
        <taxon>Enterobacterales</taxon>
        <taxon>Yersiniaceae</taxon>
        <taxon>Yersinia</taxon>
    </lineage>
</organism>
<dbReference type="AlphaFoldDB" id="A0A0T9R2K4"/>
<keyword evidence="1" id="KW-1133">Transmembrane helix</keyword>
<evidence type="ECO:0000256" key="1">
    <source>
        <dbReference type="SAM" id="Phobius"/>
    </source>
</evidence>
<evidence type="ECO:0000313" key="3">
    <source>
        <dbReference type="Proteomes" id="UP000038204"/>
    </source>
</evidence>
<reference evidence="2 3" key="1">
    <citation type="submission" date="2015-03" db="EMBL/GenBank/DDBJ databases">
        <authorList>
            <person name="Murphy D."/>
        </authorList>
    </citation>
    <scope>NUCLEOTIDE SEQUENCE [LARGE SCALE GENOMIC DNA]</scope>
    <source>
        <strain evidence="2 3">Y233</strain>
    </source>
</reference>
<sequence length="445" mass="49029">MNKNIAARPIMPAQQVMKMGRLGWVAGMNWQMHDLVAQKKRVFSRAGGATHRLKLSVKSQHISGQARPLGVQPGLRLCSLAAAYLAREGGSHYGIYQLDAKNDKWLFLATTGGLPSVMGDIIGTLNEVLSAQQRFLDFNAPESSTSLTSLSLTSTALNCTATSETPVCWQTLTTGLSRQAIRATTLGRLLSGRTIACFALPVLLGSTAFWYWGNQLDKAEMVGKVAQAKALLELQSQNVTESTKEENLPHPWASIWPTPYFLSQCLVVRQRLPVTLTGWRLAYGECVSEGMRLRYVATAASTIADFSRRARELLGQDAYFNLEEGGQNGDVLIPFVTTDSPSLWRDEKIPPSAVQLMQFISHFQRRNISVLLNEVKPPPVVPGQENTIPSQGWREFTFTFTTKSSPEGVLASIDDIGLRLTSIAFTLNPQSQFEYTIKGSLYAQN</sequence>
<protein>
    <submittedName>
        <fullName evidence="2">Pilin accessory protein PilO</fullName>
    </submittedName>
</protein>
<dbReference type="RefSeq" id="WP_049600674.1">
    <property type="nucleotide sequence ID" value="NZ_CABIIH010000262.1"/>
</dbReference>